<reference evidence="3 4" key="1">
    <citation type="journal article" date="2024" name="IMA Fungus">
        <title>Apiospora arundinis, a panoply of carbohydrate-active enzymes and secondary metabolites.</title>
        <authorList>
            <person name="Sorensen T."/>
            <person name="Petersen C."/>
            <person name="Muurmann A.T."/>
            <person name="Christiansen J.V."/>
            <person name="Brundto M.L."/>
            <person name="Overgaard C.K."/>
            <person name="Boysen A.T."/>
            <person name="Wollenberg R.D."/>
            <person name="Larsen T.O."/>
            <person name="Sorensen J.L."/>
            <person name="Nielsen K.L."/>
            <person name="Sondergaard T.E."/>
        </authorList>
    </citation>
    <scope>NUCLEOTIDE SEQUENCE [LARGE SCALE GENOMIC DNA]</scope>
    <source>
        <strain evidence="3 4">AAU 773</strain>
    </source>
</reference>
<sequence length="848" mass="95135">MDDSSDSDSIASYEEIHSRRKGKDQEGIGAFKLKEERNIEKLRDLVLKDRDTNTELPEGEVPDICYVLQYKGLGGRLHDVCRSRYPIDVPLAEGTSSKQESDTSKSVLEIITKVTTTYMRKGPGGGFFPHGGRHPPPPPPDPYGGYYDELGGYGDDDKVEFKVANLEQTSMVINSPYLINALKAVVEYFPGNSGFLGDTITMTAPYRLIYHHLTALCYYRDNQPMTHDEEYARLTKKHIDVLVDYIEETQGGRFEAEHQRHESSPPKALYRNIWMLYKPGEVVYAKQENSNHWTPYIVSRCSSGKDGQCRIDCWNLTFSNNEFVRSTDAFTVDRFADEAAISSLGVIPARFFRGEDGDEDPEDVEERNIELGKLTWKLAKGPAYMTYNGNLIDSNSNTHPNHMWQSPVNAAGYMSGRVVVDCEGFNRFGMGGPGNGPGYPHPPRAPHGQGFVGMPRLPPGHQMVPPRHSPPPRDPLPSFAASCGCLACKQADNGGEPGIFGPEFESAKPISDEAPVNDLYYLVLTKTVSGFILGERRWGHFNVRYLRDIKYDREAFKHLVLDEDIKLTIKALIGKFASDGQVTPWPKDFVKNKGQGRIFLLHGSPGVGKTATCESIAELAHRPLLSLTSGDLSTNSLTVEKSLEYFLQLGERYGAMVLLDEADVYLEARRARDLARNGLVSIFLRALEYYRGVLFLTTNRVRSFDSAFTSRIHVALHYRALTDADRQKVWVNSFERLERDSAGRVHVSVATREYAYEARDVAALAWNGREIRNALQTAVALAETEAIEVNEGRADGVVTVTDKHLRAVVKMSRGFKNFLRRRQIQDDDVEQDDEGDSDETGCYDNLYE</sequence>
<protein>
    <submittedName>
        <fullName evidence="3">P-loop containing nucleoside triphosphate hydrolase protein</fullName>
    </submittedName>
</protein>
<accession>A0ABR2HPY1</accession>
<feature type="domain" description="AAA+ ATPase" evidence="2">
    <location>
        <begin position="595"/>
        <end position="722"/>
    </location>
</feature>
<dbReference type="InterPro" id="IPR056599">
    <property type="entry name" value="AAA_lid_fung"/>
</dbReference>
<feature type="region of interest" description="Disordered" evidence="1">
    <location>
        <begin position="826"/>
        <end position="848"/>
    </location>
</feature>
<evidence type="ECO:0000313" key="4">
    <source>
        <dbReference type="Proteomes" id="UP001390339"/>
    </source>
</evidence>
<dbReference type="Pfam" id="PF23232">
    <property type="entry name" value="AAA_lid_13"/>
    <property type="match status" value="1"/>
</dbReference>
<dbReference type="SUPFAM" id="SSF52540">
    <property type="entry name" value="P-loop containing nucleoside triphosphate hydrolases"/>
    <property type="match status" value="1"/>
</dbReference>
<gene>
    <name evidence="3" type="ORF">PGQ11_013630</name>
</gene>
<dbReference type="InterPro" id="IPR003959">
    <property type="entry name" value="ATPase_AAA_core"/>
</dbReference>
<dbReference type="SMART" id="SM00382">
    <property type="entry name" value="AAA"/>
    <property type="match status" value="1"/>
</dbReference>
<dbReference type="PANTHER" id="PTHR46411:SF2">
    <property type="entry name" value="AAA+ ATPASE DOMAIN-CONTAINING PROTEIN"/>
    <property type="match status" value="1"/>
</dbReference>
<dbReference type="GO" id="GO:0016787">
    <property type="term" value="F:hydrolase activity"/>
    <property type="evidence" value="ECO:0007669"/>
    <property type="project" value="UniProtKB-KW"/>
</dbReference>
<name>A0ABR2HPY1_9PEZI</name>
<dbReference type="PANTHER" id="PTHR46411">
    <property type="entry name" value="FAMILY ATPASE, PUTATIVE-RELATED"/>
    <property type="match status" value="1"/>
</dbReference>
<dbReference type="Gene3D" id="3.40.50.300">
    <property type="entry name" value="P-loop containing nucleotide triphosphate hydrolases"/>
    <property type="match status" value="1"/>
</dbReference>
<dbReference type="Pfam" id="PF00004">
    <property type="entry name" value="AAA"/>
    <property type="match status" value="1"/>
</dbReference>
<keyword evidence="3" id="KW-0378">Hydrolase</keyword>
<feature type="region of interest" description="Disordered" evidence="1">
    <location>
        <begin position="1"/>
        <end position="29"/>
    </location>
</feature>
<dbReference type="InterPro" id="IPR027417">
    <property type="entry name" value="P-loop_NTPase"/>
</dbReference>
<evidence type="ECO:0000313" key="3">
    <source>
        <dbReference type="EMBL" id="KAK8851151.1"/>
    </source>
</evidence>
<evidence type="ECO:0000256" key="1">
    <source>
        <dbReference type="SAM" id="MobiDB-lite"/>
    </source>
</evidence>
<dbReference type="Pfam" id="PF22942">
    <property type="entry name" value="DUF7025"/>
    <property type="match status" value="1"/>
</dbReference>
<dbReference type="EMBL" id="JAPCWZ010000009">
    <property type="protein sequence ID" value="KAK8851151.1"/>
    <property type="molecule type" value="Genomic_DNA"/>
</dbReference>
<proteinExistence type="predicted"/>
<comment type="caution">
    <text evidence="3">The sequence shown here is derived from an EMBL/GenBank/DDBJ whole genome shotgun (WGS) entry which is preliminary data.</text>
</comment>
<organism evidence="3 4">
    <name type="scientific">Apiospora arundinis</name>
    <dbReference type="NCBI Taxonomy" id="335852"/>
    <lineage>
        <taxon>Eukaryota</taxon>
        <taxon>Fungi</taxon>
        <taxon>Dikarya</taxon>
        <taxon>Ascomycota</taxon>
        <taxon>Pezizomycotina</taxon>
        <taxon>Sordariomycetes</taxon>
        <taxon>Xylariomycetidae</taxon>
        <taxon>Amphisphaeriales</taxon>
        <taxon>Apiosporaceae</taxon>
        <taxon>Apiospora</taxon>
    </lineage>
</organism>
<dbReference type="InterPro" id="IPR054289">
    <property type="entry name" value="DUF7025"/>
</dbReference>
<dbReference type="Proteomes" id="UP001390339">
    <property type="component" value="Unassembled WGS sequence"/>
</dbReference>
<dbReference type="InterPro" id="IPR003593">
    <property type="entry name" value="AAA+_ATPase"/>
</dbReference>
<evidence type="ECO:0000259" key="2">
    <source>
        <dbReference type="SMART" id="SM00382"/>
    </source>
</evidence>
<keyword evidence="4" id="KW-1185">Reference proteome</keyword>